<dbReference type="InterPro" id="IPR021556">
    <property type="entry name" value="DUF2950"/>
</dbReference>
<dbReference type="GeneID" id="91146526"/>
<keyword evidence="1" id="KW-0732">Signal</keyword>
<dbReference type="Pfam" id="PF11453">
    <property type="entry name" value="DUF2950"/>
    <property type="match status" value="1"/>
</dbReference>
<organism evidence="2 3">
    <name type="scientific">Rhizobium binae</name>
    <dbReference type="NCBI Taxonomy" id="1138190"/>
    <lineage>
        <taxon>Bacteria</taxon>
        <taxon>Pseudomonadati</taxon>
        <taxon>Pseudomonadota</taxon>
        <taxon>Alphaproteobacteria</taxon>
        <taxon>Hyphomicrobiales</taxon>
        <taxon>Rhizobiaceae</taxon>
        <taxon>Rhizobium/Agrobacterium group</taxon>
        <taxon>Rhizobium</taxon>
    </lineage>
</organism>
<keyword evidence="3" id="KW-1185">Reference proteome</keyword>
<sequence length="312" mass="34243">MRRQSIVIPLMLATALCAMPTTPALSQGQTDLAEYKAAKPSPKFDSPALALDRLKSVLASNNIGDLADLLGLNAERLRANNEAMIAYGLIREGAGRQVILKDAEGAKIVAIGDRLWPLPFPLTEDKDGKWSFDTQRGFEEIVNRRIGENELATIDTMHEYVAAQYQYASEDRDGDGIYEFAKKLISSPGKLDGLYWDPSVYPEESPASALVETAAFGAAKRGEGYFGYRYRILTAQGDNVLGGKQSYVINGYMTGGFALIAWPVKYRVTGVQTFIVNGRSAIYQRDLGPQTEQRAAAIKDFNPDANWTVVSE</sequence>
<dbReference type="Proteomes" id="UP001549077">
    <property type="component" value="Unassembled WGS sequence"/>
</dbReference>
<evidence type="ECO:0000313" key="2">
    <source>
        <dbReference type="EMBL" id="MET3756427.1"/>
    </source>
</evidence>
<dbReference type="RefSeq" id="WP_168295782.1">
    <property type="nucleotide sequence ID" value="NZ_CP071604.1"/>
</dbReference>
<proteinExistence type="predicted"/>
<feature type="chain" id="PRO_5045335444" description="DUF2950 domain-containing protein" evidence="1">
    <location>
        <begin position="27"/>
        <end position="312"/>
    </location>
</feature>
<protein>
    <recommendedName>
        <fullName evidence="4">DUF2950 domain-containing protein</fullName>
    </recommendedName>
</protein>
<comment type="caution">
    <text evidence="2">The sequence shown here is derived from an EMBL/GenBank/DDBJ whole genome shotgun (WGS) entry which is preliminary data.</text>
</comment>
<reference evidence="2 3" key="1">
    <citation type="submission" date="2024-06" db="EMBL/GenBank/DDBJ databases">
        <title>Genomic Encyclopedia of Type Strains, Phase IV (KMG-IV): sequencing the most valuable type-strain genomes for metagenomic binning, comparative biology and taxonomic classification.</title>
        <authorList>
            <person name="Goeker M."/>
        </authorList>
    </citation>
    <scope>NUCLEOTIDE SEQUENCE [LARGE SCALE GENOMIC DNA]</scope>
    <source>
        <strain evidence="2 3">DSM 29288</strain>
    </source>
</reference>
<evidence type="ECO:0000313" key="3">
    <source>
        <dbReference type="Proteomes" id="UP001549077"/>
    </source>
</evidence>
<evidence type="ECO:0008006" key="4">
    <source>
        <dbReference type="Google" id="ProtNLM"/>
    </source>
</evidence>
<accession>A0ABV2MIX8</accession>
<evidence type="ECO:0000256" key="1">
    <source>
        <dbReference type="SAM" id="SignalP"/>
    </source>
</evidence>
<gene>
    <name evidence="2" type="ORF">ABID08_003801</name>
</gene>
<name>A0ABV2MIX8_9HYPH</name>
<feature type="signal peptide" evidence="1">
    <location>
        <begin position="1"/>
        <end position="26"/>
    </location>
</feature>
<dbReference type="EMBL" id="JBEPMY010000011">
    <property type="protein sequence ID" value="MET3756427.1"/>
    <property type="molecule type" value="Genomic_DNA"/>
</dbReference>